<evidence type="ECO:0000313" key="2">
    <source>
        <dbReference type="EMBL" id="KAK7676548.1"/>
    </source>
</evidence>
<feature type="compositionally biased region" description="Basic and acidic residues" evidence="1">
    <location>
        <begin position="13"/>
        <end position="37"/>
    </location>
</feature>
<dbReference type="AlphaFoldDB" id="A0AAW0FG86"/>
<feature type="compositionally biased region" description="Basic residues" evidence="1">
    <location>
        <begin position="293"/>
        <end position="304"/>
    </location>
</feature>
<feature type="compositionally biased region" description="Polar residues" evidence="1">
    <location>
        <begin position="506"/>
        <end position="535"/>
    </location>
</feature>
<keyword evidence="3" id="KW-1185">Reference proteome</keyword>
<gene>
    <name evidence="2" type="ORF">QCA50_020472</name>
</gene>
<accession>A0AAW0FG86</accession>
<dbReference type="EMBL" id="JASBNA010000112">
    <property type="protein sequence ID" value="KAK7676548.1"/>
    <property type="molecule type" value="Genomic_DNA"/>
</dbReference>
<evidence type="ECO:0000313" key="3">
    <source>
        <dbReference type="Proteomes" id="UP001385951"/>
    </source>
</evidence>
<feature type="region of interest" description="Disordered" evidence="1">
    <location>
        <begin position="354"/>
        <end position="428"/>
    </location>
</feature>
<feature type="region of interest" description="Disordered" evidence="1">
    <location>
        <begin position="602"/>
        <end position="647"/>
    </location>
</feature>
<comment type="caution">
    <text evidence="2">The sequence shown here is derived from an EMBL/GenBank/DDBJ whole genome shotgun (WGS) entry which is preliminary data.</text>
</comment>
<sequence length="737" mass="81346">MSPDEYIRHFKTVENDHPNYHPSNREFRPSVPEKDRAVSNGSYKDMPLPPPPLPSKDDNSLLPNYEFDETDHRIDVGEMAAANNGAEEDEEDYYVYPSQVNGEASDDYTKYLQGLNEQQDESLANAFNQKASLTHTKSTSSRHRRPPPPMDLQEPPQPPVASNDYHPEPPVPEKTPFYSTSSGGDAFKEPYEDYETDAEKAARLKQLQVSEEPFDNYYIPGIATKNDHKQQPSNPLPSHEEYQPGTAGEQYLPPVANETLSPQRDIQDGANLSATSPETSASSPMKDEEKEERRRKRKEKKERKRREEAEQAAMYPYNQFGYFPQGPPPGYPPIMDPNGSFDNMGLPPPGFLSTGMPSQMGMGDYGGMNMPGEESTSPKKSKDPNRKKDKKKKKKDGYSTESSPEKPFANTATSPHQHKDTLPPIPSEMAEHDLSYHEQQSHVPALTVTDPAHETSPIHETPVSPPTAQSQSYANDYGYNEPVYHNTLPPAPAPVHNLSRGPSPHPIQTQNTHYDQGPTSAPVNTYPNVVHSPTGSAAYHGQEYSNQPTAQTPSANLRQSAPVKASAQGYSPQPFMSPPAQLQELFHPNQQYYGYPQYQQQPQYQHPQHLPGQMQYSNQPGYAPQQYGKPAPYGQSMPQNQAPIGNPYMGQQPMAPMGFQPIAPMGGGMPPMAGGMPPMAGGMPPMAGGMPPRARPQPTTSDLAMMNMPSISAKHGKNAKPNKANLRAALNQGGFGI</sequence>
<feature type="compositionally biased region" description="Low complexity" evidence="1">
    <location>
        <begin position="602"/>
        <end position="613"/>
    </location>
</feature>
<feature type="region of interest" description="Disordered" evidence="1">
    <location>
        <begin position="452"/>
        <end position="580"/>
    </location>
</feature>
<feature type="compositionally biased region" description="Pro residues" evidence="1">
    <location>
        <begin position="325"/>
        <end position="335"/>
    </location>
</feature>
<feature type="compositionally biased region" description="Pro residues" evidence="1">
    <location>
        <begin position="147"/>
        <end position="159"/>
    </location>
</feature>
<feature type="compositionally biased region" description="Low complexity" evidence="1">
    <location>
        <begin position="273"/>
        <end position="284"/>
    </location>
</feature>
<feature type="compositionally biased region" description="Basic and acidic residues" evidence="1">
    <location>
        <begin position="376"/>
        <end position="386"/>
    </location>
</feature>
<protein>
    <submittedName>
        <fullName evidence="2">Uncharacterized protein</fullName>
    </submittedName>
</protein>
<evidence type="ECO:0000256" key="1">
    <source>
        <dbReference type="SAM" id="MobiDB-lite"/>
    </source>
</evidence>
<feature type="compositionally biased region" description="Polar residues" evidence="1">
    <location>
        <begin position="115"/>
        <end position="133"/>
    </location>
</feature>
<feature type="region of interest" description="Disordered" evidence="1">
    <location>
        <begin position="13"/>
        <end position="64"/>
    </location>
</feature>
<feature type="region of interest" description="Disordered" evidence="1">
    <location>
        <begin position="79"/>
        <end position="339"/>
    </location>
</feature>
<organism evidence="2 3">
    <name type="scientific">Cerrena zonata</name>
    <dbReference type="NCBI Taxonomy" id="2478898"/>
    <lineage>
        <taxon>Eukaryota</taxon>
        <taxon>Fungi</taxon>
        <taxon>Dikarya</taxon>
        <taxon>Basidiomycota</taxon>
        <taxon>Agaricomycotina</taxon>
        <taxon>Agaricomycetes</taxon>
        <taxon>Polyporales</taxon>
        <taxon>Cerrenaceae</taxon>
        <taxon>Cerrena</taxon>
    </lineage>
</organism>
<name>A0AAW0FG86_9APHY</name>
<feature type="compositionally biased region" description="Polar residues" evidence="1">
    <location>
        <begin position="543"/>
        <end position="559"/>
    </location>
</feature>
<proteinExistence type="predicted"/>
<reference evidence="2 3" key="1">
    <citation type="submission" date="2022-09" db="EMBL/GenBank/DDBJ databases">
        <authorList>
            <person name="Palmer J.M."/>
        </authorList>
    </citation>
    <scope>NUCLEOTIDE SEQUENCE [LARGE SCALE GENOMIC DNA]</scope>
    <source>
        <strain evidence="2 3">DSM 7382</strain>
    </source>
</reference>
<feature type="compositionally biased region" description="Basic and acidic residues" evidence="1">
    <location>
        <begin position="186"/>
        <end position="202"/>
    </location>
</feature>
<dbReference type="Proteomes" id="UP001385951">
    <property type="component" value="Unassembled WGS sequence"/>
</dbReference>